<feature type="non-terminal residue" evidence="1">
    <location>
        <position position="1"/>
    </location>
</feature>
<evidence type="ECO:0000313" key="1">
    <source>
        <dbReference type="EMBL" id="KIJ33670.1"/>
    </source>
</evidence>
<dbReference type="AlphaFoldDB" id="A0A0C9V894"/>
<dbReference type="Proteomes" id="UP000054279">
    <property type="component" value="Unassembled WGS sequence"/>
</dbReference>
<feature type="non-terminal residue" evidence="1">
    <location>
        <position position="132"/>
    </location>
</feature>
<reference evidence="1 2" key="1">
    <citation type="submission" date="2014-06" db="EMBL/GenBank/DDBJ databases">
        <title>Evolutionary Origins and Diversification of the Mycorrhizal Mutualists.</title>
        <authorList>
            <consortium name="DOE Joint Genome Institute"/>
            <consortium name="Mycorrhizal Genomics Consortium"/>
            <person name="Kohler A."/>
            <person name="Kuo A."/>
            <person name="Nagy L.G."/>
            <person name="Floudas D."/>
            <person name="Copeland A."/>
            <person name="Barry K.W."/>
            <person name="Cichocki N."/>
            <person name="Veneault-Fourrey C."/>
            <person name="LaButti K."/>
            <person name="Lindquist E.A."/>
            <person name="Lipzen A."/>
            <person name="Lundell T."/>
            <person name="Morin E."/>
            <person name="Murat C."/>
            <person name="Riley R."/>
            <person name="Ohm R."/>
            <person name="Sun H."/>
            <person name="Tunlid A."/>
            <person name="Henrissat B."/>
            <person name="Grigoriev I.V."/>
            <person name="Hibbett D.S."/>
            <person name="Martin F."/>
        </authorList>
    </citation>
    <scope>NUCLEOTIDE SEQUENCE [LARGE SCALE GENOMIC DNA]</scope>
    <source>
        <strain evidence="1 2">SS14</strain>
    </source>
</reference>
<organism evidence="1 2">
    <name type="scientific">Sphaerobolus stellatus (strain SS14)</name>
    <dbReference type="NCBI Taxonomy" id="990650"/>
    <lineage>
        <taxon>Eukaryota</taxon>
        <taxon>Fungi</taxon>
        <taxon>Dikarya</taxon>
        <taxon>Basidiomycota</taxon>
        <taxon>Agaricomycotina</taxon>
        <taxon>Agaricomycetes</taxon>
        <taxon>Phallomycetidae</taxon>
        <taxon>Geastrales</taxon>
        <taxon>Sphaerobolaceae</taxon>
        <taxon>Sphaerobolus</taxon>
    </lineage>
</organism>
<name>A0A0C9V894_SPHS4</name>
<evidence type="ECO:0000313" key="2">
    <source>
        <dbReference type="Proteomes" id="UP000054279"/>
    </source>
</evidence>
<dbReference type="Gene3D" id="2.40.70.10">
    <property type="entry name" value="Acid Proteases"/>
    <property type="match status" value="1"/>
</dbReference>
<dbReference type="OrthoDB" id="2919534at2759"/>
<sequence>QKGGKVYRQWVKLGGSSGEIVRTRAVIDAGAMRNTMCTRKWQQWHHRLGRKEESAVIMRVADNHTIPSVGRWTGKTTVSGVEMETTFEMFDSHGAFEIILGKPWLRAVKAIHHFKDDMINISSTNKIVTITN</sequence>
<accession>A0A0C9V894</accession>
<dbReference type="HOGENOM" id="CLU_097628_1_0_1"/>
<gene>
    <name evidence="1" type="ORF">M422DRAFT_82473</name>
</gene>
<keyword evidence="2" id="KW-1185">Reference proteome</keyword>
<dbReference type="InterPro" id="IPR021109">
    <property type="entry name" value="Peptidase_aspartic_dom_sf"/>
</dbReference>
<protein>
    <submittedName>
        <fullName evidence="1">Uncharacterized protein</fullName>
    </submittedName>
</protein>
<dbReference type="EMBL" id="KN837209">
    <property type="protein sequence ID" value="KIJ33670.1"/>
    <property type="molecule type" value="Genomic_DNA"/>
</dbReference>
<proteinExistence type="predicted"/>